<feature type="region of interest" description="Disordered" evidence="1">
    <location>
        <begin position="373"/>
        <end position="397"/>
    </location>
</feature>
<gene>
    <name evidence="3" type="ORF">VHEMI04889</name>
</gene>
<feature type="compositionally biased region" description="Basic and acidic residues" evidence="1">
    <location>
        <begin position="752"/>
        <end position="761"/>
    </location>
</feature>
<dbReference type="HOGENOM" id="CLU_006014_0_0_1"/>
<dbReference type="STRING" id="1531966.A0A0A1TF68"/>
<evidence type="ECO:0000313" key="3">
    <source>
        <dbReference type="EMBL" id="CEJ88865.1"/>
    </source>
</evidence>
<feature type="compositionally biased region" description="Polar residues" evidence="1">
    <location>
        <begin position="827"/>
        <end position="847"/>
    </location>
</feature>
<feature type="region of interest" description="Disordered" evidence="1">
    <location>
        <begin position="416"/>
        <end position="452"/>
    </location>
</feature>
<keyword evidence="4" id="KW-1185">Reference proteome</keyword>
<feature type="region of interest" description="Disordered" evidence="1">
    <location>
        <begin position="661"/>
        <end position="859"/>
    </location>
</feature>
<feature type="region of interest" description="Disordered" evidence="1">
    <location>
        <begin position="593"/>
        <end position="613"/>
    </location>
</feature>
<dbReference type="Pfam" id="PF08101">
    <property type="entry name" value="Msb1-Mug8_dom"/>
    <property type="match status" value="1"/>
</dbReference>
<evidence type="ECO:0000259" key="2">
    <source>
        <dbReference type="Pfam" id="PF08101"/>
    </source>
</evidence>
<accession>A0A0A1TF68</accession>
<feature type="compositionally biased region" description="Basic and acidic residues" evidence="1">
    <location>
        <begin position="1029"/>
        <end position="1043"/>
    </location>
</feature>
<dbReference type="CDD" id="cd04401">
    <property type="entry name" value="RhoGAP_fMSB1"/>
    <property type="match status" value="1"/>
</dbReference>
<dbReference type="AlphaFoldDB" id="A0A0A1TF68"/>
<proteinExistence type="predicted"/>
<feature type="domain" description="Meiotically up-regulated protein Msb1/Mug8" evidence="2">
    <location>
        <begin position="44"/>
        <end position="509"/>
    </location>
</feature>
<feature type="compositionally biased region" description="Low complexity" evidence="1">
    <location>
        <begin position="779"/>
        <end position="800"/>
    </location>
</feature>
<evidence type="ECO:0000313" key="4">
    <source>
        <dbReference type="Proteomes" id="UP000039046"/>
    </source>
</evidence>
<evidence type="ECO:0000256" key="1">
    <source>
        <dbReference type="SAM" id="MobiDB-lite"/>
    </source>
</evidence>
<dbReference type="PANTHER" id="PTHR28093:SF1">
    <property type="entry name" value="MORPHOGENESIS-RELATED PROTEIN MSB1"/>
    <property type="match status" value="1"/>
</dbReference>
<dbReference type="InterPro" id="IPR012965">
    <property type="entry name" value="Msb1/Mug8_dom"/>
</dbReference>
<sequence length="1090" mass="117545">MPGIFSRINKARDARLKKKNAINDLESTLPAKPKWDDAYTRSYVDAEEVQELLRCAVNEIKSRGLDQPFLLLPFRPTSDPSAVRTFIRNFFDNNPDLQGEALAQELRMYEPIVIAGVIKWCWSRLQGGVVGWDAYELFKIGEYDSKLARDAFRTFIPLSVDSDARQHIIFSFFDLLAAIAAHGKTNGFGGRKLSRMAAWWAFEQKDTGKGFDGGYQAWLKAADATSHLFFAYLRSMSPEGGLTGIDLIPRALQKLLDDTEYPPKPTNLYVSKTNKLVMVVDKVSPTPFALLRRASHFQFRESDVVLSKFSAYDDPVEALTEECHRVLKAVSAANQSQVSSLLHSTSLRDASWSRFEDIGFSNALTDEEAAHERLQPIEKPQGLRSTPASGNDLGRPTTPSWADFLSAGFVDENSNTGMLLPPDQVLPPIEVGNRQRSSQSHHPRLESDRNLEPGELASIAPLNLDDAFWWVWMSSLAPEETVARKSAFGRCAVIEIHISNGQWLVLEEMVAGSAPEPNEGAYIAEKKSFFSWTKRSRTVSRRKTVTGKQGAKPDMAGMADYKSSSATESQAKIQAKALQIRAIQEKGARLSIAEEEEKRRRESEAAAQETRASTIPVQIAGDATSAMKWATTYDKGAVKETYLNNENAGRGTSLTPATSIAASVTPSATSNAPVEKANPPPTVPAKTTPSVAPVPPTPVAKDVKTAVQTPAPAADADKPLPVRKPVPSKDDTNEPAQNVSASAEAKPPATPPKDEKPKAAEKLTVAEPEESVKRASIASSQTTTPSLPSVSSVPQSKPLPASQSTQTIKGKDKGGLRKLFTRKNRNSKLPGSYSTDALAALSQTNEEAPSPAVPAKQADVPVAAPVAKKIEDKAPSAATEESLAKSATEVTNSEVTDESAKPSATPNAEQSKEAESASQAKRVSQFNQGPLTEQPAFAPDSEEDSTASTPTPVANEAKSDATDTPKSSSDVATLVERKPTEENATAGKEAAPATTETPTTGLTNTAGPGVQDRWAQIRKNAANRAAQRQADERSRDGRPKQAEADGDTSGEETIESRVARIKARVAELTGNMEGTAYPNNANAGANAAKQ</sequence>
<feature type="region of interest" description="Disordered" evidence="1">
    <location>
        <begin position="1071"/>
        <end position="1090"/>
    </location>
</feature>
<feature type="compositionally biased region" description="Basic and acidic residues" evidence="1">
    <location>
        <begin position="443"/>
        <end position="452"/>
    </location>
</feature>
<dbReference type="InterPro" id="IPR037508">
    <property type="entry name" value="Msb1/Mug8"/>
</dbReference>
<dbReference type="EMBL" id="CDHN01000002">
    <property type="protein sequence ID" value="CEJ88865.1"/>
    <property type="molecule type" value="Genomic_DNA"/>
</dbReference>
<dbReference type="PANTHER" id="PTHR28093">
    <property type="entry name" value="MORPHOGENESIS-RELATED PROTEIN MSB1"/>
    <property type="match status" value="1"/>
</dbReference>
<dbReference type="OrthoDB" id="3362494at2759"/>
<dbReference type="Proteomes" id="UP000039046">
    <property type="component" value="Unassembled WGS sequence"/>
</dbReference>
<name>A0A0A1TF68_9HYPO</name>
<feature type="compositionally biased region" description="Low complexity" evidence="1">
    <location>
        <begin position="1079"/>
        <end position="1090"/>
    </location>
</feature>
<feature type="compositionally biased region" description="Low complexity" evidence="1">
    <location>
        <begin position="982"/>
        <end position="1008"/>
    </location>
</feature>
<organism evidence="3 4">
    <name type="scientific">[Torrubiella] hemipterigena</name>
    <dbReference type="NCBI Taxonomy" id="1531966"/>
    <lineage>
        <taxon>Eukaryota</taxon>
        <taxon>Fungi</taxon>
        <taxon>Dikarya</taxon>
        <taxon>Ascomycota</taxon>
        <taxon>Pezizomycotina</taxon>
        <taxon>Sordariomycetes</taxon>
        <taxon>Hypocreomycetidae</taxon>
        <taxon>Hypocreales</taxon>
        <taxon>Clavicipitaceae</taxon>
        <taxon>Clavicipitaceae incertae sedis</taxon>
        <taxon>'Torrubiella' clade</taxon>
    </lineage>
</organism>
<feature type="region of interest" description="Disordered" evidence="1">
    <location>
        <begin position="871"/>
        <end position="1058"/>
    </location>
</feature>
<feature type="compositionally biased region" description="Polar residues" evidence="1">
    <location>
        <begin position="916"/>
        <end position="931"/>
    </location>
</feature>
<reference evidence="3 4" key="1">
    <citation type="journal article" date="2015" name="Genome Announc.">
        <title>Draft Genome Sequence and Gene Annotation of the Entomopathogenic Fungus Verticillium hemipterigenum.</title>
        <authorList>
            <person name="Horn F."/>
            <person name="Habel A."/>
            <person name="Scharf D.H."/>
            <person name="Dworschak J."/>
            <person name="Brakhage A.A."/>
            <person name="Guthke R."/>
            <person name="Hertweck C."/>
            <person name="Linde J."/>
        </authorList>
    </citation>
    <scope>NUCLEOTIDE SEQUENCE [LARGE SCALE GENOMIC DNA]</scope>
</reference>
<protein>
    <submittedName>
        <fullName evidence="3">Putative Morphogenesis protein</fullName>
    </submittedName>
</protein>
<feature type="compositionally biased region" description="Polar residues" evidence="1">
    <location>
        <begin position="661"/>
        <end position="672"/>
    </location>
</feature>
<feature type="compositionally biased region" description="Acidic residues" evidence="1">
    <location>
        <begin position="1044"/>
        <end position="1053"/>
    </location>
</feature>